<reference evidence="6 7" key="2">
    <citation type="submission" date="2024-07" db="EMBL/GenBank/DDBJ databases">
        <authorList>
            <person name="Akdeniz Z."/>
        </authorList>
    </citation>
    <scope>NUCLEOTIDE SEQUENCE [LARGE SCALE GENOMIC DNA]</scope>
</reference>
<sequence>MLSLLISIQFDAIVDLGSATFQVGHLRKQSAGNLIDAIINTESKRQSPTIIAYDGIQFYAGEHAQAYFKKNQGPIFRRFTNDLLEPLSNFVNDKQTPEIENIKGYQTVVLITALMNHITHMIGGNESIDLTLIHSPSWDVGELQGFKQAVEELPNVKLFMTLPTPAAVAITHFSSRMKEYDFKKGQQVIVIDTGASTTEVSLLNAVQNGNETEIHLIANKEFRAGGDHISKCIQENFVTPKIPNYSEKNLKLVKRVEDAVEKAKIVLSAQNTAKLVIESALGQYKDLVLQITKENVEFCTETIFNSSNVNKLTTILNHVQLDSAPMFLFYGGSSRIPKLTNIFETAFNASIQKTVNLDEGAIYGGGLVAANKIPGFKLVNKFVVLDEQKPELKLNEEKVIKLNPNQKTEFELKMKFELGEFNVSEEKFMVTVVNETTYYEKDEKGDKKKKTSQNLNTVDVTYSKISHKGMKLEFQADVGEEEPLFVYTCELQTADLDSQSIIKKYEPKKGGMGVPAKKMTEIKADTKKYTDTHTQVMEGLTKYTENEDYRSKNEPKLFLNFSTDATAMPTLVNATLQIINTETKKAENSGVLFTPTCTYKYGKRMVDSKTVKEAAKIVFASNAVMDKRSLFDNAYNEIETILINSEDFVQKYPAAEVSEGDHLFYKNESEALETAIQNARTHIQNLPSMKQCTEPECFDDRIAELTKLLKNIQNIHTQVTTRAETKECSSLTQTKFKSALKALQKSLEQANNFTNNLTQFKETMETCVMIRALEIDDEIIPMTGEEENDVQKMKKLRKTSDKKASKSEQDQAYFSDLYYLYSLQNANITETDELSAYFTKGMLKKLKKANSDCSFLNSTYGNMQKKISQNNQKEFEEFQAKFEAEFQNRPETTCEEISNKTKNVEKEQQELDKKVKDVRSETDRSRISQTLEQLYKQSKDYRRQMNLVNAIKENAANSVELIQDEMKLNVTMADVAKINDKLQTKLEKVDVDGLDKLIEDLKEAFKANQTQDTNKEDL</sequence>
<keyword evidence="5" id="KW-0346">Stress response</keyword>
<evidence type="ECO:0000256" key="4">
    <source>
        <dbReference type="SAM" id="Coils"/>
    </source>
</evidence>
<keyword evidence="2" id="KW-0067">ATP-binding</keyword>
<dbReference type="Gene3D" id="3.90.640.10">
    <property type="entry name" value="Actin, Chain A, domain 4"/>
    <property type="match status" value="1"/>
</dbReference>
<dbReference type="GO" id="GO:0030968">
    <property type="term" value="P:endoplasmic reticulum unfolded protein response"/>
    <property type="evidence" value="ECO:0007669"/>
    <property type="project" value="TreeGrafter"/>
</dbReference>
<evidence type="ECO:0000256" key="3">
    <source>
        <dbReference type="ARBA" id="ARBA00023186"/>
    </source>
</evidence>
<organism evidence="5">
    <name type="scientific">Hexamita inflata</name>
    <dbReference type="NCBI Taxonomy" id="28002"/>
    <lineage>
        <taxon>Eukaryota</taxon>
        <taxon>Metamonada</taxon>
        <taxon>Diplomonadida</taxon>
        <taxon>Hexamitidae</taxon>
        <taxon>Hexamitinae</taxon>
        <taxon>Hexamita</taxon>
    </lineage>
</organism>
<dbReference type="GO" id="GO:0005524">
    <property type="term" value="F:ATP binding"/>
    <property type="evidence" value="ECO:0007669"/>
    <property type="project" value="UniProtKB-KW"/>
</dbReference>
<keyword evidence="3" id="KW-0143">Chaperone</keyword>
<evidence type="ECO:0000256" key="1">
    <source>
        <dbReference type="ARBA" id="ARBA00022741"/>
    </source>
</evidence>
<evidence type="ECO:0000313" key="5">
    <source>
        <dbReference type="EMBL" id="CAI9937080.1"/>
    </source>
</evidence>
<dbReference type="SUPFAM" id="SSF53067">
    <property type="entry name" value="Actin-like ATPase domain"/>
    <property type="match status" value="1"/>
</dbReference>
<keyword evidence="4" id="KW-0175">Coiled coil</keyword>
<evidence type="ECO:0000313" key="6">
    <source>
        <dbReference type="EMBL" id="CAL6020726.1"/>
    </source>
</evidence>
<dbReference type="InterPro" id="IPR013126">
    <property type="entry name" value="Hsp_70_fam"/>
</dbReference>
<keyword evidence="7" id="KW-1185">Reference proteome</keyword>
<evidence type="ECO:0000313" key="7">
    <source>
        <dbReference type="Proteomes" id="UP001642409"/>
    </source>
</evidence>
<protein>
    <submittedName>
        <fullName evidence="5">Heat shock protein 70</fullName>
    </submittedName>
    <submittedName>
        <fullName evidence="6">Heat_shock protein 70</fullName>
    </submittedName>
</protein>
<keyword evidence="1" id="KW-0547">Nucleotide-binding</keyword>
<dbReference type="InterPro" id="IPR043129">
    <property type="entry name" value="ATPase_NBD"/>
</dbReference>
<dbReference type="AlphaFoldDB" id="A0AA86PDK3"/>
<accession>A0AA86PDK3</accession>
<evidence type="ECO:0000256" key="2">
    <source>
        <dbReference type="ARBA" id="ARBA00022840"/>
    </source>
</evidence>
<dbReference type="Proteomes" id="UP001642409">
    <property type="component" value="Unassembled WGS sequence"/>
</dbReference>
<comment type="caution">
    <text evidence="5">The sequence shown here is derived from an EMBL/GenBank/DDBJ whole genome shotgun (WGS) entry which is preliminary data.</text>
</comment>
<dbReference type="Gene3D" id="3.30.420.40">
    <property type="match status" value="2"/>
</dbReference>
<dbReference type="EMBL" id="CAXDID020000087">
    <property type="protein sequence ID" value="CAL6020726.1"/>
    <property type="molecule type" value="Genomic_DNA"/>
</dbReference>
<dbReference type="Pfam" id="PF00012">
    <property type="entry name" value="HSP70"/>
    <property type="match status" value="1"/>
</dbReference>
<dbReference type="EMBL" id="CATOUU010000644">
    <property type="protein sequence ID" value="CAI9937080.1"/>
    <property type="molecule type" value="Genomic_DNA"/>
</dbReference>
<proteinExistence type="predicted"/>
<name>A0AA86PDK3_9EUKA</name>
<gene>
    <name evidence="5" type="ORF">HINF_LOCUS24725</name>
    <name evidence="6" type="ORF">HINF_LOCUS27747</name>
</gene>
<feature type="coiled-coil region" evidence="4">
    <location>
        <begin position="894"/>
        <end position="924"/>
    </location>
</feature>
<dbReference type="GO" id="GO:0140662">
    <property type="term" value="F:ATP-dependent protein folding chaperone"/>
    <property type="evidence" value="ECO:0007669"/>
    <property type="project" value="InterPro"/>
</dbReference>
<dbReference type="PANTHER" id="PTHR45639:SF3">
    <property type="entry name" value="HYPOXIA UP-REGULATED PROTEIN 1"/>
    <property type="match status" value="1"/>
</dbReference>
<dbReference type="GO" id="GO:0034663">
    <property type="term" value="C:endoplasmic reticulum chaperone complex"/>
    <property type="evidence" value="ECO:0007669"/>
    <property type="project" value="TreeGrafter"/>
</dbReference>
<dbReference type="PANTHER" id="PTHR45639">
    <property type="entry name" value="HSC70CB, ISOFORM G-RELATED"/>
    <property type="match status" value="1"/>
</dbReference>
<reference evidence="5" key="1">
    <citation type="submission" date="2023-06" db="EMBL/GenBank/DDBJ databases">
        <authorList>
            <person name="Kurt Z."/>
        </authorList>
    </citation>
    <scope>NUCLEOTIDE SEQUENCE</scope>
</reference>
<dbReference type="Gene3D" id="3.30.30.30">
    <property type="match status" value="1"/>
</dbReference>